<dbReference type="NCBIfam" id="NF038134">
    <property type="entry name" value="choice_anch_M"/>
    <property type="match status" value="2"/>
</dbReference>
<feature type="compositionally biased region" description="Low complexity" evidence="1">
    <location>
        <begin position="371"/>
        <end position="386"/>
    </location>
</feature>
<proteinExistence type="predicted"/>
<organism evidence="4 5">
    <name type="scientific">Rothia mucilaginosa</name>
    <dbReference type="NCBI Taxonomy" id="43675"/>
    <lineage>
        <taxon>Bacteria</taxon>
        <taxon>Bacillati</taxon>
        <taxon>Actinomycetota</taxon>
        <taxon>Actinomycetes</taxon>
        <taxon>Micrococcales</taxon>
        <taxon>Micrococcaceae</taxon>
        <taxon>Rothia</taxon>
    </lineage>
</organism>
<keyword evidence="2" id="KW-1133">Transmembrane helix</keyword>
<evidence type="ECO:0000313" key="5">
    <source>
        <dbReference type="Proteomes" id="UP000739069"/>
    </source>
</evidence>
<evidence type="ECO:0000256" key="3">
    <source>
        <dbReference type="SAM" id="SignalP"/>
    </source>
</evidence>
<evidence type="ECO:0000256" key="1">
    <source>
        <dbReference type="SAM" id="MobiDB-lite"/>
    </source>
</evidence>
<evidence type="ECO:0000313" key="4">
    <source>
        <dbReference type="EMBL" id="MBS6635562.1"/>
    </source>
</evidence>
<feature type="signal peptide" evidence="3">
    <location>
        <begin position="1"/>
        <end position="39"/>
    </location>
</feature>
<feature type="region of interest" description="Disordered" evidence="1">
    <location>
        <begin position="420"/>
        <end position="448"/>
    </location>
</feature>
<dbReference type="Proteomes" id="UP000739069">
    <property type="component" value="Unassembled WGS sequence"/>
</dbReference>
<feature type="region of interest" description="Disordered" evidence="1">
    <location>
        <begin position="265"/>
        <end position="311"/>
    </location>
</feature>
<evidence type="ECO:0000256" key="2">
    <source>
        <dbReference type="SAM" id="Phobius"/>
    </source>
</evidence>
<feature type="chain" id="PRO_5037786328" evidence="3">
    <location>
        <begin position="40"/>
        <end position="761"/>
    </location>
</feature>
<protein>
    <submittedName>
        <fullName evidence="4">TIGR03773 family transporter-associated surface protein</fullName>
    </submittedName>
</protein>
<dbReference type="NCBIfam" id="TIGR03773">
    <property type="entry name" value="anch_rpt_wall"/>
    <property type="match status" value="1"/>
</dbReference>
<dbReference type="RefSeq" id="WP_303953602.1">
    <property type="nucleotide sequence ID" value="NZ_JAGZXI010000012.1"/>
</dbReference>
<gene>
    <name evidence="4" type="ORF">KH265_07970</name>
</gene>
<reference evidence="4" key="1">
    <citation type="submission" date="2021-02" db="EMBL/GenBank/DDBJ databases">
        <title>Infant gut strain persistence is associated with maternal origin, phylogeny, and functional potential including surface adhesion and iron acquisition.</title>
        <authorList>
            <person name="Lou Y.C."/>
        </authorList>
    </citation>
    <scope>NUCLEOTIDE SEQUENCE</scope>
    <source>
        <strain evidence="4">L1_008_092G1_dasL1_008_092G1_concoct_16</strain>
    </source>
</reference>
<dbReference type="PROSITE" id="PS51257">
    <property type="entry name" value="PROKAR_LIPOPROTEIN"/>
    <property type="match status" value="1"/>
</dbReference>
<comment type="caution">
    <text evidence="4">The sequence shown here is derived from an EMBL/GenBank/DDBJ whole genome shotgun (WGS) entry which is preliminary data.</text>
</comment>
<dbReference type="EMBL" id="JAGZXI010000012">
    <property type="protein sequence ID" value="MBS6635562.1"/>
    <property type="molecule type" value="Genomic_DNA"/>
</dbReference>
<keyword evidence="2" id="KW-0472">Membrane</keyword>
<feature type="region of interest" description="Disordered" evidence="1">
    <location>
        <begin position="639"/>
        <end position="683"/>
    </location>
</feature>
<keyword evidence="3" id="KW-0732">Signal</keyword>
<dbReference type="NCBIfam" id="TIGR03769">
    <property type="entry name" value="P_ac_wall_RPT"/>
    <property type="match status" value="2"/>
</dbReference>
<sequence>MQGRTKPLSLLSATTLGCTLALGAPLALPQVGTSTAAQAQENQAGTQAGTETRGYVNYEGDYVIAGVHTEMLNAFLDGNQFTLGTLADTAPGQQGRFNPAHTVFHLPDVEDAHTTVVAGYDYIAPEGTDIFYIPSTRTRGLLYPGLGAEGIRPGALKGDTINLELVRSSVPEGGRAEVFTESGRDNPRVFSTNDQLAPHTITAGGHEHLSWAFTRAGIYQLTFRATATLTDGTPVSSEATYTIAVGTNAEDGFKLLNAQNAAKEATKGATSEATTTPEATSTATESATSSASASTSASTEASASAEASASTGIRRVDASVNGQNAAQVTDPNSAKAAANGEQASQGGSGVTAISGADNTTNNGSDKGESKGGNSHGVKGSSVKGSNAQNVTAPGNNSGGGILSSGLPGSLNQQCIATEVPAEDAKDSKDTQKDSKQNAQAAQAPTGIPTLAVVNTAEHSGREEVTHGHFDVGPVLNGGNLTSSVKDDRTSPARHVSPGALEFVLNDAAKLNLPAGMEDIAPAGTPVYMIGATQQQGVPWLGWSTQDPELLKQLDGPVTMTLNGFEGPGTLSTFLSGNFGSAGQKVFDSRSGGSFQVPANTHQHSNWVFTAEGRYTVTIGWTARLKNGQQVSSESVLHFTVGNPDNAPASNNAQGAAGTKQDGGEKSTAKNPLNGTADEATGIVTKPDGSKVRIVGKTASGEDCALTSQELANAQKAAAAGKLPNTGVVIDPFMVSTSILALALGAMALRSARRKGRSGDAA</sequence>
<keyword evidence="2" id="KW-0812">Transmembrane</keyword>
<feature type="transmembrane region" description="Helical" evidence="2">
    <location>
        <begin position="731"/>
        <end position="748"/>
    </location>
</feature>
<feature type="compositionally biased region" description="Basic and acidic residues" evidence="1">
    <location>
        <begin position="422"/>
        <end position="435"/>
    </location>
</feature>
<dbReference type="InterPro" id="IPR022395">
    <property type="entry name" value="CHP03773_ABC_transptr-like"/>
</dbReference>
<feature type="region of interest" description="Disordered" evidence="1">
    <location>
        <begin position="326"/>
        <end position="405"/>
    </location>
</feature>
<accession>A0A943TDZ9</accession>
<feature type="compositionally biased region" description="Low complexity" evidence="1">
    <location>
        <begin position="269"/>
        <end position="311"/>
    </location>
</feature>
<dbReference type="InterPro" id="IPR022435">
    <property type="entry name" value="Surface-anchored_actinobac"/>
</dbReference>
<name>A0A943TDZ9_9MICC</name>
<dbReference type="AlphaFoldDB" id="A0A943TDZ9"/>